<dbReference type="Proteomes" id="UP001172386">
    <property type="component" value="Unassembled WGS sequence"/>
</dbReference>
<protein>
    <submittedName>
        <fullName evidence="1">Uncharacterized protein</fullName>
    </submittedName>
</protein>
<evidence type="ECO:0000313" key="1">
    <source>
        <dbReference type="EMBL" id="KAJ9658760.1"/>
    </source>
</evidence>
<organism evidence="1 2">
    <name type="scientific">Neophaeococcomyces mojaviensis</name>
    <dbReference type="NCBI Taxonomy" id="3383035"/>
    <lineage>
        <taxon>Eukaryota</taxon>
        <taxon>Fungi</taxon>
        <taxon>Dikarya</taxon>
        <taxon>Ascomycota</taxon>
        <taxon>Pezizomycotina</taxon>
        <taxon>Eurotiomycetes</taxon>
        <taxon>Chaetothyriomycetidae</taxon>
        <taxon>Chaetothyriales</taxon>
        <taxon>Chaetothyriales incertae sedis</taxon>
        <taxon>Neophaeococcomyces</taxon>
    </lineage>
</organism>
<proteinExistence type="predicted"/>
<accession>A0ACC3AB71</accession>
<comment type="caution">
    <text evidence="1">The sequence shown here is derived from an EMBL/GenBank/DDBJ whole genome shotgun (WGS) entry which is preliminary data.</text>
</comment>
<name>A0ACC3AB71_9EURO</name>
<gene>
    <name evidence="1" type="ORF">H2198_003506</name>
</gene>
<keyword evidence="2" id="KW-1185">Reference proteome</keyword>
<reference evidence="1" key="1">
    <citation type="submission" date="2022-10" db="EMBL/GenBank/DDBJ databases">
        <title>Culturing micro-colonial fungi from biological soil crusts in the Mojave desert and describing Neophaeococcomyces mojavensis, and introducing the new genera and species Taxawa tesnikishii.</title>
        <authorList>
            <person name="Kurbessoian T."/>
            <person name="Stajich J.E."/>
        </authorList>
    </citation>
    <scope>NUCLEOTIDE SEQUENCE</scope>
    <source>
        <strain evidence="1">JES_112</strain>
    </source>
</reference>
<evidence type="ECO:0000313" key="2">
    <source>
        <dbReference type="Proteomes" id="UP001172386"/>
    </source>
</evidence>
<dbReference type="EMBL" id="JAPDRQ010000047">
    <property type="protein sequence ID" value="KAJ9658760.1"/>
    <property type="molecule type" value="Genomic_DNA"/>
</dbReference>
<sequence>MPNDQQEAAKMDDTTMLDSCPTAASAPEHQKFLVAVDFGTTFSSVCYIGPIKDNEREWLGLPQVDAVDRYPFYPLQNYTRDEVPSEICYLVNARRTTAPTPQYTGTESSDDESSDEDPITSSSIANAYTASQRHDRLDTVPTTADTVRWGYGVQEYIRSADSNSTALKPLRCFKLLLDRSNNSAVELLKNEIVGECKVLKEMGVIDQELDPIADYLDQLFRHTKNIMRRATHYKDSDEIDFVLCVPAVWTSWACRQMQLAMEKAIDNSGFGQIRDKAVHNLFLVSEPEAAAACVLAAEETRVAIGESFVLLDAGGGTVDAITYEVIRDMPLRLKEVVIPGGELCGSSFINARFKKRLKKRLAHQHYLEENGESLAKIIESLVLDFEMQDKRRMDQLAPGESFQLKVPGLRKDESQGFLDRNRMLWTDTDINSLWKMSQRGVARVMKFQIKEAAEEGYAVKKVILIGGFGQSRRLEAYLQEVLLQDPASREVQLIVPGSQWSTTAVARGAVLRALQKKDGPERRLQSSYGFSRHEPYGDYSEHVGQAPKRDGVDKQMYIWETIEWFLQKGQMVPSEYVIPRKFEQTWGLRKKELKIKETVFVSDDNHSSHYSYKHPNNKGAEIAGTIELDVTELRDKGVIQLENADRPASFQYWKGYFNLNIIVNGRDLRYEITATRKDGAMAEQFIGARQICLAAAFRPGTE</sequence>